<evidence type="ECO:0000256" key="9">
    <source>
        <dbReference type="ARBA" id="ARBA00032230"/>
    </source>
</evidence>
<evidence type="ECO:0000256" key="2">
    <source>
        <dbReference type="ARBA" id="ARBA00001913"/>
    </source>
</evidence>
<keyword evidence="8" id="KW-0326">Glycosidase</keyword>
<protein>
    <recommendedName>
        <fullName evidence="5">beta-galactosidase</fullName>
        <ecNumber evidence="5">3.2.1.23</ecNumber>
    </recommendedName>
    <alternativeName>
        <fullName evidence="9">Lactase</fullName>
    </alternativeName>
</protein>
<dbReference type="AlphaFoldDB" id="A0AA42C8Z1"/>
<dbReference type="RefSeq" id="WP_282590427.1">
    <property type="nucleotide sequence ID" value="NZ_JAPAAF010000003.1"/>
</dbReference>
<dbReference type="InterPro" id="IPR023232">
    <property type="entry name" value="Glyco_hydro_2_AS"/>
</dbReference>
<evidence type="ECO:0000313" key="15">
    <source>
        <dbReference type="EMBL" id="MCW0481817.1"/>
    </source>
</evidence>
<feature type="domain" description="Glycoside hydrolase family 2 immunoglobulin-like beta-sandwich" evidence="11">
    <location>
        <begin position="192"/>
        <end position="291"/>
    </location>
</feature>
<keyword evidence="10" id="KW-0732">Signal</keyword>
<sequence>MKHIFVKLFCVALVLVQGFAATAQKTELKYLSGTGSEQPVEWQFFCTDGENSGQWTTIPVPSNWELQGFGKYNYGHAKDGERGKEKGLYRHSFEAPSDWKGKAVNLVFEGSMTDTEVKINGKLAGPIHQGSFYRFKYDVSRLLKYGATNQLEVSVAKHSANESVNRAERYADFWIFGGIFRPVYLEAKPQQHIERVAIDARADGSLTAEVFLQKPTGLETLKAQVFDLSGNPVGSEFSASVSKGVSMVQLQSHIPNMKAWNPENPNLYQVTVSLISKGKVVHEVTERIGFRTVEVRERDGVYVNGVKIKFKGVNRHTFRPETGRSSCKAFSIEDVKLMKEMNMNAVRMSHYPPDKHFLEVCDSLGLFVLNELAGWHDAYDTEVGSKLVQEMVTRDVNHPSIVLWSNGNEGGHNLELDPLFGQYDIQKREVIHPWNEFNGFATQHYRAYDYGAGTYWNGHLITMPTEFLHGMYDGGHGAGLWDYWELMWSKSRAAGGFLWVFADEGVVRTDKNNEIDTDGSHAPDGILGPHHEKEGSFFAIKEIWSPVRPDDSDITADFDGKIKLENRYFYTNLKECSFSWKLAKFPLPGSSENVKTVTGTASAPDIEPGQKGVLQLSLPADWAGYDVLYFTATDRFGNEIYTWSRAIKLPSDMIAKLLSKSESNNALSFTETNNVFRIKAGTVEYSIGKTDGMLKKVVNEKGEIPFRNGPEMSAGLTAFKSLEMKNYTDSLMLICSFNTDKSDSTRMKEFTWTFYPSGWARLHLYYVPEVYDKDFDYMGVNFSYPEELVTGVKWLGRGPYRVWKNRMQGVELGVHQKDYNNTITGVAPLIYPEFKGYHANLYWAKIESKEQSFTVATSTEDVFLRLYTPAQPEKVYERTAPAFPAGDISFMQAIPPIGTKSNDPWNMGPSGKKNMFFDYGPYDNWRTRSKQMTLYFNFDAGQ</sequence>
<evidence type="ECO:0000313" key="16">
    <source>
        <dbReference type="Proteomes" id="UP001163821"/>
    </source>
</evidence>
<dbReference type="GO" id="GO:0004565">
    <property type="term" value="F:beta-galactosidase activity"/>
    <property type="evidence" value="ECO:0007669"/>
    <property type="project" value="UniProtKB-EC"/>
</dbReference>
<reference evidence="15" key="1">
    <citation type="submission" date="2022-10" db="EMBL/GenBank/DDBJ databases">
        <title>Gaoshiqiia sediminis gen. nov., sp. nov., isolated from coastal sediment.</title>
        <authorList>
            <person name="Yu W.X."/>
            <person name="Mu D.S."/>
            <person name="Du J.Z."/>
            <person name="Liang Y.Q."/>
        </authorList>
    </citation>
    <scope>NUCLEOTIDE SEQUENCE</scope>
    <source>
        <strain evidence="15">A06</strain>
    </source>
</reference>
<proteinExistence type="inferred from homology"/>
<dbReference type="InterPro" id="IPR017853">
    <property type="entry name" value="GH"/>
</dbReference>
<evidence type="ECO:0000259" key="11">
    <source>
        <dbReference type="Pfam" id="PF00703"/>
    </source>
</evidence>
<evidence type="ECO:0000259" key="12">
    <source>
        <dbReference type="Pfam" id="PF02836"/>
    </source>
</evidence>
<dbReference type="InterPro" id="IPR013783">
    <property type="entry name" value="Ig-like_fold"/>
</dbReference>
<dbReference type="SUPFAM" id="SSF49303">
    <property type="entry name" value="beta-Galactosidase/glucuronidase domain"/>
    <property type="match status" value="2"/>
</dbReference>
<evidence type="ECO:0000256" key="7">
    <source>
        <dbReference type="ARBA" id="ARBA00022837"/>
    </source>
</evidence>
<evidence type="ECO:0000259" key="13">
    <source>
        <dbReference type="Pfam" id="PF02837"/>
    </source>
</evidence>
<dbReference type="InterPro" id="IPR006102">
    <property type="entry name" value="Ig-like_GH2"/>
</dbReference>
<keyword evidence="16" id="KW-1185">Reference proteome</keyword>
<evidence type="ECO:0000256" key="4">
    <source>
        <dbReference type="ARBA" id="ARBA00011245"/>
    </source>
</evidence>
<evidence type="ECO:0000256" key="10">
    <source>
        <dbReference type="SAM" id="SignalP"/>
    </source>
</evidence>
<dbReference type="EMBL" id="JAPAAF010000003">
    <property type="protein sequence ID" value="MCW0481817.1"/>
    <property type="molecule type" value="Genomic_DNA"/>
</dbReference>
<comment type="subunit">
    <text evidence="4">Monomer.</text>
</comment>
<dbReference type="InterPro" id="IPR014718">
    <property type="entry name" value="GH-type_carb-bd"/>
</dbReference>
<dbReference type="Pfam" id="PF02929">
    <property type="entry name" value="Bgal_small_N"/>
    <property type="match status" value="1"/>
</dbReference>
<dbReference type="Gene3D" id="3.20.20.80">
    <property type="entry name" value="Glycosidases"/>
    <property type="match status" value="1"/>
</dbReference>
<dbReference type="EC" id="3.2.1.23" evidence="5"/>
<feature type="chain" id="PRO_5041398457" description="beta-galactosidase" evidence="10">
    <location>
        <begin position="24"/>
        <end position="942"/>
    </location>
</feature>
<dbReference type="Gene3D" id="2.70.98.10">
    <property type="match status" value="1"/>
</dbReference>
<comment type="catalytic activity">
    <reaction evidence="1">
        <text>Hydrolysis of terminal non-reducing beta-D-galactose residues in beta-D-galactosides.</text>
        <dbReference type="EC" id="3.2.1.23"/>
    </reaction>
</comment>
<dbReference type="GO" id="GO:0030246">
    <property type="term" value="F:carbohydrate binding"/>
    <property type="evidence" value="ECO:0007669"/>
    <property type="project" value="InterPro"/>
</dbReference>
<feature type="signal peptide" evidence="10">
    <location>
        <begin position="1"/>
        <end position="23"/>
    </location>
</feature>
<dbReference type="Pfam" id="PF00703">
    <property type="entry name" value="Glyco_hydro_2"/>
    <property type="match status" value="1"/>
</dbReference>
<dbReference type="InterPro" id="IPR008979">
    <property type="entry name" value="Galactose-bd-like_sf"/>
</dbReference>
<dbReference type="InterPro" id="IPR036156">
    <property type="entry name" value="Beta-gal/glucu_dom_sf"/>
</dbReference>
<evidence type="ECO:0000256" key="8">
    <source>
        <dbReference type="ARBA" id="ARBA00023295"/>
    </source>
</evidence>
<feature type="domain" description="Glycoside hydrolase family 2 catalytic" evidence="12">
    <location>
        <begin position="293"/>
        <end position="419"/>
    </location>
</feature>
<evidence type="ECO:0000256" key="3">
    <source>
        <dbReference type="ARBA" id="ARBA00007401"/>
    </source>
</evidence>
<dbReference type="PANTHER" id="PTHR46323">
    <property type="entry name" value="BETA-GALACTOSIDASE"/>
    <property type="match status" value="1"/>
</dbReference>
<dbReference type="PROSITE" id="PS00608">
    <property type="entry name" value="GLYCOSYL_HYDROL_F2_2"/>
    <property type="match status" value="1"/>
</dbReference>
<evidence type="ECO:0000256" key="1">
    <source>
        <dbReference type="ARBA" id="ARBA00001412"/>
    </source>
</evidence>
<comment type="cofactor">
    <cofactor evidence="2">
        <name>Ca(2+)</name>
        <dbReference type="ChEBI" id="CHEBI:29108"/>
    </cofactor>
</comment>
<evidence type="ECO:0000259" key="14">
    <source>
        <dbReference type="Pfam" id="PF02929"/>
    </source>
</evidence>
<organism evidence="15 16">
    <name type="scientific">Gaoshiqia sediminis</name>
    <dbReference type="NCBI Taxonomy" id="2986998"/>
    <lineage>
        <taxon>Bacteria</taxon>
        <taxon>Pseudomonadati</taxon>
        <taxon>Bacteroidota</taxon>
        <taxon>Bacteroidia</taxon>
        <taxon>Marinilabiliales</taxon>
        <taxon>Prolixibacteraceae</taxon>
        <taxon>Gaoshiqia</taxon>
    </lineage>
</organism>
<comment type="similarity">
    <text evidence="3">Belongs to the glycosyl hydrolase 2 family.</text>
</comment>
<dbReference type="GO" id="GO:0009341">
    <property type="term" value="C:beta-galactosidase complex"/>
    <property type="evidence" value="ECO:0007669"/>
    <property type="project" value="InterPro"/>
</dbReference>
<dbReference type="SUPFAM" id="SSF49785">
    <property type="entry name" value="Galactose-binding domain-like"/>
    <property type="match status" value="1"/>
</dbReference>
<dbReference type="InterPro" id="IPR006101">
    <property type="entry name" value="Glyco_hydro_2"/>
</dbReference>
<dbReference type="PANTHER" id="PTHR46323:SF2">
    <property type="entry name" value="BETA-GALACTOSIDASE"/>
    <property type="match status" value="1"/>
</dbReference>
<dbReference type="Gene3D" id="2.60.120.260">
    <property type="entry name" value="Galactose-binding domain-like"/>
    <property type="match status" value="1"/>
</dbReference>
<accession>A0AA42C8Z1</accession>
<dbReference type="InterPro" id="IPR004199">
    <property type="entry name" value="B-gal_small/dom_5"/>
</dbReference>
<evidence type="ECO:0000256" key="6">
    <source>
        <dbReference type="ARBA" id="ARBA00022801"/>
    </source>
</evidence>
<evidence type="ECO:0000256" key="5">
    <source>
        <dbReference type="ARBA" id="ARBA00012756"/>
    </source>
</evidence>
<dbReference type="GO" id="GO:0005990">
    <property type="term" value="P:lactose catabolic process"/>
    <property type="evidence" value="ECO:0007669"/>
    <property type="project" value="TreeGrafter"/>
</dbReference>
<dbReference type="SUPFAM" id="SSF51445">
    <property type="entry name" value="(Trans)glycosidases"/>
    <property type="match status" value="1"/>
</dbReference>
<keyword evidence="6" id="KW-0378">Hydrolase</keyword>
<feature type="domain" description="Glycosyl hydrolases family 2 sugar binding" evidence="13">
    <location>
        <begin position="56"/>
        <end position="189"/>
    </location>
</feature>
<dbReference type="Pfam" id="PF02836">
    <property type="entry name" value="Glyco_hydro_2_C"/>
    <property type="match status" value="1"/>
</dbReference>
<dbReference type="InterPro" id="IPR050347">
    <property type="entry name" value="Bact_Beta-galactosidase"/>
</dbReference>
<dbReference type="InterPro" id="IPR011013">
    <property type="entry name" value="Gal_mutarotase_sf_dom"/>
</dbReference>
<feature type="domain" description="Beta galactosidase small chain/" evidence="14">
    <location>
        <begin position="736"/>
        <end position="857"/>
    </location>
</feature>
<dbReference type="Pfam" id="PF02837">
    <property type="entry name" value="Glyco_hydro_2_N"/>
    <property type="match status" value="1"/>
</dbReference>
<dbReference type="InterPro" id="IPR006103">
    <property type="entry name" value="Glyco_hydro_2_cat"/>
</dbReference>
<gene>
    <name evidence="15" type="ORF">N2K84_03685</name>
</gene>
<dbReference type="Proteomes" id="UP001163821">
    <property type="component" value="Unassembled WGS sequence"/>
</dbReference>
<name>A0AA42C8Z1_9BACT</name>
<dbReference type="Gene3D" id="2.60.40.10">
    <property type="entry name" value="Immunoglobulins"/>
    <property type="match status" value="2"/>
</dbReference>
<dbReference type="InterPro" id="IPR006104">
    <property type="entry name" value="Glyco_hydro_2_N"/>
</dbReference>
<dbReference type="PRINTS" id="PR00132">
    <property type="entry name" value="GLHYDRLASE2"/>
</dbReference>
<dbReference type="SUPFAM" id="SSF74650">
    <property type="entry name" value="Galactose mutarotase-like"/>
    <property type="match status" value="1"/>
</dbReference>
<comment type="caution">
    <text evidence="15">The sequence shown here is derived from an EMBL/GenBank/DDBJ whole genome shotgun (WGS) entry which is preliminary data.</text>
</comment>
<keyword evidence="7" id="KW-0106">Calcium</keyword>